<dbReference type="RefSeq" id="WP_378124855.1">
    <property type="nucleotide sequence ID" value="NZ_JBHSEK010000015.1"/>
</dbReference>
<dbReference type="InterPro" id="IPR050640">
    <property type="entry name" value="Bact_2-comp_sensor_kinase"/>
</dbReference>
<evidence type="ECO:0000256" key="1">
    <source>
        <dbReference type="SAM" id="Phobius"/>
    </source>
</evidence>
<accession>A0ABV8ZYY2</accession>
<keyword evidence="4" id="KW-1185">Reference proteome</keyword>
<evidence type="ECO:0000313" key="3">
    <source>
        <dbReference type="EMBL" id="MFC4491608.1"/>
    </source>
</evidence>
<sequence>MGERRAGLSAWHWLGYSTACNAAIGLFFYWLGGKGSLADNLLISMCIGYGCWLGCTLLSLRDGRRHLAWYLLVAALSVPLGFKLAAWFGAVDVLAPQAPLTGNVWRVLGPALLVAIFAMLLSTSHFRSRELAMELETTRRREAESRQAETAAQLALLQAQIEPHFLFNTLANVQSLIALDPPRAERMLGYLNTYLRASLARTRHGAGTLAQELELVGALLDIAGMRMGARLQVAVTAAPELMDWPLPPLLLQPLVENALRHGIEPSIDGGRLEVAAERDGERLRLRVSDTGVGLDPAASGGVGLANVRGRLASLYGGAARLALRDNPPHGVVAELLLPAANGAG</sequence>
<feature type="transmembrane region" description="Helical" evidence="1">
    <location>
        <begin position="12"/>
        <end position="30"/>
    </location>
</feature>
<dbReference type="PANTHER" id="PTHR34220:SF9">
    <property type="entry name" value="SIGNAL TRANSDUCTION HISTIDINE KINASE INTERNAL REGION DOMAIN-CONTAINING PROTEIN"/>
    <property type="match status" value="1"/>
</dbReference>
<dbReference type="Pfam" id="PF06580">
    <property type="entry name" value="His_kinase"/>
    <property type="match status" value="1"/>
</dbReference>
<dbReference type="InterPro" id="IPR036890">
    <property type="entry name" value="HATPase_C_sf"/>
</dbReference>
<feature type="transmembrane region" description="Helical" evidence="1">
    <location>
        <begin position="103"/>
        <end position="121"/>
    </location>
</feature>
<dbReference type="Pfam" id="PF02518">
    <property type="entry name" value="HATPase_c"/>
    <property type="match status" value="1"/>
</dbReference>
<keyword evidence="3" id="KW-0418">Kinase</keyword>
<dbReference type="SUPFAM" id="SSF55874">
    <property type="entry name" value="ATPase domain of HSP90 chaperone/DNA topoisomerase II/histidine kinase"/>
    <property type="match status" value="1"/>
</dbReference>
<keyword evidence="1" id="KW-0472">Membrane</keyword>
<keyword evidence="1" id="KW-1133">Transmembrane helix</keyword>
<feature type="domain" description="Histidine kinase/HSP90-like ATPase" evidence="2">
    <location>
        <begin position="246"/>
        <end position="341"/>
    </location>
</feature>
<evidence type="ECO:0000313" key="4">
    <source>
        <dbReference type="Proteomes" id="UP001595999"/>
    </source>
</evidence>
<keyword evidence="3" id="KW-0808">Transferase</keyword>
<dbReference type="GO" id="GO:0004673">
    <property type="term" value="F:protein histidine kinase activity"/>
    <property type="evidence" value="ECO:0007669"/>
    <property type="project" value="UniProtKB-EC"/>
</dbReference>
<gene>
    <name evidence="3" type="ORF">ACFO0R_18515</name>
</gene>
<proteinExistence type="predicted"/>
<evidence type="ECO:0000259" key="2">
    <source>
        <dbReference type="SMART" id="SM00387"/>
    </source>
</evidence>
<comment type="caution">
    <text evidence="3">The sequence shown here is derived from an EMBL/GenBank/DDBJ whole genome shotgun (WGS) entry which is preliminary data.</text>
</comment>
<dbReference type="EC" id="2.7.13.3" evidence="3"/>
<reference evidence="4" key="1">
    <citation type="journal article" date="2019" name="Int. J. Syst. Evol. Microbiol.">
        <title>The Global Catalogue of Microorganisms (GCM) 10K type strain sequencing project: providing services to taxonomists for standard genome sequencing and annotation.</title>
        <authorList>
            <consortium name="The Broad Institute Genomics Platform"/>
            <consortium name="The Broad Institute Genome Sequencing Center for Infectious Disease"/>
            <person name="Wu L."/>
            <person name="Ma J."/>
        </authorList>
    </citation>
    <scope>NUCLEOTIDE SEQUENCE [LARGE SCALE GENOMIC DNA]</scope>
    <source>
        <strain evidence="4">CGMCC 4.7608</strain>
    </source>
</reference>
<keyword evidence="1" id="KW-0812">Transmembrane</keyword>
<feature type="transmembrane region" description="Helical" evidence="1">
    <location>
        <begin position="42"/>
        <end position="60"/>
    </location>
</feature>
<dbReference type="InterPro" id="IPR010559">
    <property type="entry name" value="Sig_transdc_His_kin_internal"/>
</dbReference>
<organism evidence="3 4">
    <name type="scientific">Chromobacterium aquaticum</name>
    <dbReference type="NCBI Taxonomy" id="467180"/>
    <lineage>
        <taxon>Bacteria</taxon>
        <taxon>Pseudomonadati</taxon>
        <taxon>Pseudomonadota</taxon>
        <taxon>Betaproteobacteria</taxon>
        <taxon>Neisseriales</taxon>
        <taxon>Chromobacteriaceae</taxon>
        <taxon>Chromobacterium</taxon>
    </lineage>
</organism>
<dbReference type="PANTHER" id="PTHR34220">
    <property type="entry name" value="SENSOR HISTIDINE KINASE YPDA"/>
    <property type="match status" value="1"/>
</dbReference>
<protein>
    <submittedName>
        <fullName evidence="3">Sensor histidine kinase</fullName>
        <ecNumber evidence="3">2.7.13.3</ecNumber>
    </submittedName>
</protein>
<dbReference type="SMART" id="SM00387">
    <property type="entry name" value="HATPase_c"/>
    <property type="match status" value="1"/>
</dbReference>
<dbReference type="EMBL" id="JBHSEK010000015">
    <property type="protein sequence ID" value="MFC4491608.1"/>
    <property type="molecule type" value="Genomic_DNA"/>
</dbReference>
<feature type="transmembrane region" description="Helical" evidence="1">
    <location>
        <begin position="67"/>
        <end position="91"/>
    </location>
</feature>
<dbReference type="Proteomes" id="UP001595999">
    <property type="component" value="Unassembled WGS sequence"/>
</dbReference>
<dbReference type="InterPro" id="IPR003594">
    <property type="entry name" value="HATPase_dom"/>
</dbReference>
<name>A0ABV8ZYY2_9NEIS</name>
<dbReference type="Gene3D" id="3.30.565.10">
    <property type="entry name" value="Histidine kinase-like ATPase, C-terminal domain"/>
    <property type="match status" value="1"/>
</dbReference>